<proteinExistence type="evidence at transcript level"/>
<dbReference type="PROSITE" id="PS00316">
    <property type="entry name" value="THAUMATIN_1"/>
    <property type="match status" value="1"/>
</dbReference>
<dbReference type="SMART" id="SM00205">
    <property type="entry name" value="THN"/>
    <property type="match status" value="1"/>
</dbReference>
<dbReference type="Gene3D" id="2.60.110.10">
    <property type="entry name" value="Thaumatin"/>
    <property type="match status" value="1"/>
</dbReference>
<dbReference type="OMA" id="INSCEYT"/>
<reference evidence="5" key="1">
    <citation type="submission" date="2010-04" db="EMBL/GenBank/DDBJ databases">
        <authorList>
            <person name="Reid K.E."/>
            <person name="Liao N."/>
            <person name="Chan S."/>
            <person name="Docking R."/>
            <person name="Taylor G."/>
            <person name="Moore R."/>
            <person name="Mayo M."/>
            <person name="Munro S."/>
            <person name="King J."/>
            <person name="Yanchuk A."/>
            <person name="Holt R."/>
            <person name="Jones S."/>
            <person name="Marra M."/>
            <person name="Ritland C.E."/>
            <person name="Ritland K."/>
            <person name="Bohlmann J."/>
        </authorList>
    </citation>
    <scope>NUCLEOTIDE SEQUENCE</scope>
    <source>
        <tissue evidence="5">Bud</tissue>
    </source>
</reference>
<keyword evidence="3" id="KW-1015">Disulfide bond</keyword>
<dbReference type="PRINTS" id="PR00347">
    <property type="entry name" value="THAUMATIN"/>
</dbReference>
<sequence>MSCFVGYLVALAFLNRASASSFTLINSCEYTVWPGIQAGAGTEELSSTGFELRPGQSMTLEAPTGWSGRLWGRTLCTFDGEGEGKCATGDCGGSLQCNGKNAEPPATLVEFTLGQGVGVALAQDFYDVSLVDGFNLPLIVATKGGTGSCSTTGCVTDLNQSCPKELQVDNDGSDSVACKKRLRGIRQPRLLLRRGLRES</sequence>
<keyword evidence="2" id="KW-0568">Pathogenesis-related protein</keyword>
<name>D5ACB0_PICSI</name>
<dbReference type="PIRSF" id="PIRSF002703">
    <property type="entry name" value="Thaumatin"/>
    <property type="match status" value="1"/>
</dbReference>
<dbReference type="AlphaFoldDB" id="D5ACB0"/>
<dbReference type="PANTHER" id="PTHR31048">
    <property type="entry name" value="OS03G0233200 PROTEIN"/>
    <property type="match status" value="1"/>
</dbReference>
<keyword evidence="1" id="KW-0611">Plant defense</keyword>
<dbReference type="InterPro" id="IPR037176">
    <property type="entry name" value="Osmotin/thaumatin-like_sf"/>
</dbReference>
<accession>D5ACB0</accession>
<dbReference type="InterPro" id="IPR017949">
    <property type="entry name" value="Thaumatin_CS"/>
</dbReference>
<dbReference type="SUPFAM" id="SSF49870">
    <property type="entry name" value="Osmotin, thaumatin-like protein"/>
    <property type="match status" value="1"/>
</dbReference>
<organism evidence="5">
    <name type="scientific">Picea sitchensis</name>
    <name type="common">Sitka spruce</name>
    <name type="synonym">Pinus sitchensis</name>
    <dbReference type="NCBI Taxonomy" id="3332"/>
    <lineage>
        <taxon>Eukaryota</taxon>
        <taxon>Viridiplantae</taxon>
        <taxon>Streptophyta</taxon>
        <taxon>Embryophyta</taxon>
        <taxon>Tracheophyta</taxon>
        <taxon>Spermatophyta</taxon>
        <taxon>Pinopsida</taxon>
        <taxon>Pinidae</taxon>
        <taxon>Conifers I</taxon>
        <taxon>Pinales</taxon>
        <taxon>Pinaceae</taxon>
        <taxon>Picea</taxon>
    </lineage>
</organism>
<feature type="disulfide bond" evidence="3">
    <location>
        <begin position="162"/>
        <end position="178"/>
    </location>
</feature>
<feature type="signal peptide" evidence="4">
    <location>
        <begin position="1"/>
        <end position="19"/>
    </location>
</feature>
<dbReference type="EMBL" id="BT123884">
    <property type="protein sequence ID" value="ADE77179.1"/>
    <property type="molecule type" value="mRNA"/>
</dbReference>
<evidence type="ECO:0000256" key="4">
    <source>
        <dbReference type="SAM" id="SignalP"/>
    </source>
</evidence>
<evidence type="ECO:0008006" key="6">
    <source>
        <dbReference type="Google" id="ProtNLM"/>
    </source>
</evidence>
<keyword evidence="4" id="KW-0732">Signal</keyword>
<evidence type="ECO:0000256" key="3">
    <source>
        <dbReference type="PIRSR" id="PIRSR002703-1"/>
    </source>
</evidence>
<feature type="chain" id="PRO_5003068201" description="Thaumatin-like protein" evidence="4">
    <location>
        <begin position="20"/>
        <end position="199"/>
    </location>
</feature>
<dbReference type="InterPro" id="IPR001938">
    <property type="entry name" value="Thaumatin"/>
</dbReference>
<feature type="disulfide bond" evidence="3">
    <location>
        <begin position="91"/>
        <end position="97"/>
    </location>
</feature>
<dbReference type="FunFam" id="2.60.110.10:FF:000004">
    <property type="entry name" value="THAUMATIN-LIKE PROTEIN 1"/>
    <property type="match status" value="1"/>
</dbReference>
<dbReference type="GO" id="GO:0006952">
    <property type="term" value="P:defense response"/>
    <property type="evidence" value="ECO:0007669"/>
    <property type="project" value="UniProtKB-KW"/>
</dbReference>
<feature type="disulfide bond" evidence="3">
    <location>
        <begin position="76"/>
        <end position="86"/>
    </location>
</feature>
<dbReference type="PROSITE" id="PS51367">
    <property type="entry name" value="THAUMATIN_2"/>
    <property type="match status" value="1"/>
</dbReference>
<evidence type="ECO:0000256" key="1">
    <source>
        <dbReference type="ARBA" id="ARBA00022821"/>
    </source>
</evidence>
<evidence type="ECO:0000256" key="2">
    <source>
        <dbReference type="ARBA" id="ARBA00023265"/>
    </source>
</evidence>
<protein>
    <recommendedName>
        <fullName evidence="6">Thaumatin-like protein</fullName>
    </recommendedName>
</protein>
<evidence type="ECO:0000313" key="5">
    <source>
        <dbReference type="EMBL" id="ADE77179.1"/>
    </source>
</evidence>
<dbReference type="Pfam" id="PF00314">
    <property type="entry name" value="Thaumatin"/>
    <property type="match status" value="1"/>
</dbReference>